<evidence type="ECO:0000256" key="2">
    <source>
        <dbReference type="ARBA" id="ARBA00007739"/>
    </source>
</evidence>
<evidence type="ECO:0000256" key="10">
    <source>
        <dbReference type="ARBA" id="ARBA00023268"/>
    </source>
</evidence>
<dbReference type="PATRIC" id="fig|1618207.4.peg.2305"/>
<feature type="domain" description="Penicillin-binding protein transpeptidase" evidence="16">
    <location>
        <begin position="365"/>
        <end position="637"/>
    </location>
</feature>
<dbReference type="KEGG" id="ari:UM93_11370"/>
<dbReference type="GO" id="GO:0008658">
    <property type="term" value="F:penicillin binding"/>
    <property type="evidence" value="ECO:0007669"/>
    <property type="project" value="InterPro"/>
</dbReference>
<keyword evidence="3" id="KW-0121">Carboxypeptidase</keyword>
<evidence type="ECO:0000256" key="5">
    <source>
        <dbReference type="ARBA" id="ARBA00022676"/>
    </source>
</evidence>
<comment type="similarity">
    <text evidence="2">In the N-terminal section; belongs to the glycosyltransferase 51 family.</text>
</comment>
<evidence type="ECO:0000313" key="18">
    <source>
        <dbReference type="EMBL" id="AJT41961.1"/>
    </source>
</evidence>
<keyword evidence="6 18" id="KW-0808">Transferase</keyword>
<evidence type="ECO:0000256" key="14">
    <source>
        <dbReference type="SAM" id="MobiDB-lite"/>
    </source>
</evidence>
<evidence type="ECO:0000256" key="13">
    <source>
        <dbReference type="ARBA" id="ARBA00049902"/>
    </source>
</evidence>
<dbReference type="RefSeq" id="WP_045075669.1">
    <property type="nucleotide sequence ID" value="NZ_CP011005.1"/>
</dbReference>
<dbReference type="GO" id="GO:0009252">
    <property type="term" value="P:peptidoglycan biosynthetic process"/>
    <property type="evidence" value="ECO:0007669"/>
    <property type="project" value="UniProtKB-KW"/>
</dbReference>
<keyword evidence="7" id="KW-0378">Hydrolase</keyword>
<dbReference type="InterPro" id="IPR036950">
    <property type="entry name" value="PBP_transglycosylase"/>
</dbReference>
<evidence type="ECO:0000313" key="19">
    <source>
        <dbReference type="Proteomes" id="UP000061839"/>
    </source>
</evidence>
<feature type="domain" description="Glycosyl transferase family 51" evidence="17">
    <location>
        <begin position="77"/>
        <end position="263"/>
    </location>
</feature>
<dbReference type="InterPro" id="IPR001460">
    <property type="entry name" value="PCN-bd_Tpept"/>
</dbReference>
<dbReference type="InterPro" id="IPR023346">
    <property type="entry name" value="Lysozyme-like_dom_sf"/>
</dbReference>
<evidence type="ECO:0000256" key="15">
    <source>
        <dbReference type="SAM" id="Phobius"/>
    </source>
</evidence>
<dbReference type="SUPFAM" id="SSF53955">
    <property type="entry name" value="Lysozyme-like"/>
    <property type="match status" value="1"/>
</dbReference>
<dbReference type="Pfam" id="PF00905">
    <property type="entry name" value="Transpeptidase"/>
    <property type="match status" value="1"/>
</dbReference>
<keyword evidence="15" id="KW-0472">Membrane</keyword>
<dbReference type="InterPro" id="IPR050396">
    <property type="entry name" value="Glycosyltr_51/Transpeptidase"/>
</dbReference>
<dbReference type="Proteomes" id="UP000061839">
    <property type="component" value="Chromosome"/>
</dbReference>
<evidence type="ECO:0000256" key="3">
    <source>
        <dbReference type="ARBA" id="ARBA00022645"/>
    </source>
</evidence>
<dbReference type="FunFam" id="1.10.3810.10:FF:000001">
    <property type="entry name" value="Penicillin-binding protein 1A"/>
    <property type="match status" value="1"/>
</dbReference>
<evidence type="ECO:0000256" key="12">
    <source>
        <dbReference type="ARBA" id="ARBA00034000"/>
    </source>
</evidence>
<dbReference type="Pfam" id="PF00912">
    <property type="entry name" value="Transgly"/>
    <property type="match status" value="1"/>
</dbReference>
<keyword evidence="9" id="KW-0573">Peptidoglycan synthesis</keyword>
<dbReference type="OrthoDB" id="9766909at2"/>
<evidence type="ECO:0000256" key="11">
    <source>
        <dbReference type="ARBA" id="ARBA00023316"/>
    </source>
</evidence>
<comment type="catalytic activity">
    <reaction evidence="12">
        <text>Preferential cleavage: (Ac)2-L-Lys-D-Ala-|-D-Ala. Also transpeptidation of peptidyl-alanyl moieties that are N-acyl substituents of D-alanine.</text>
        <dbReference type="EC" id="3.4.16.4"/>
    </reaction>
</comment>
<keyword evidence="19" id="KW-1185">Reference proteome</keyword>
<comment type="catalytic activity">
    <reaction evidence="13">
        <text>[GlcNAc-(1-&gt;4)-Mur2Ac(oyl-L-Ala-gamma-D-Glu-L-Lys-D-Ala-D-Ala)](n)-di-trans,octa-cis-undecaprenyl diphosphate + beta-D-GlcNAc-(1-&gt;4)-Mur2Ac(oyl-L-Ala-gamma-D-Glu-L-Lys-D-Ala-D-Ala)-di-trans,octa-cis-undecaprenyl diphosphate = [GlcNAc-(1-&gt;4)-Mur2Ac(oyl-L-Ala-gamma-D-Glu-L-Lys-D-Ala-D-Ala)](n+1)-di-trans,octa-cis-undecaprenyl diphosphate + di-trans,octa-cis-undecaprenyl diphosphate + H(+)</text>
        <dbReference type="Rhea" id="RHEA:23708"/>
        <dbReference type="Rhea" id="RHEA-COMP:9602"/>
        <dbReference type="Rhea" id="RHEA-COMP:9603"/>
        <dbReference type="ChEBI" id="CHEBI:15378"/>
        <dbReference type="ChEBI" id="CHEBI:58405"/>
        <dbReference type="ChEBI" id="CHEBI:60033"/>
        <dbReference type="ChEBI" id="CHEBI:78435"/>
        <dbReference type="EC" id="2.4.99.28"/>
    </reaction>
</comment>
<evidence type="ECO:0000256" key="9">
    <source>
        <dbReference type="ARBA" id="ARBA00022984"/>
    </source>
</evidence>
<dbReference type="GO" id="GO:0006508">
    <property type="term" value="P:proteolysis"/>
    <property type="evidence" value="ECO:0007669"/>
    <property type="project" value="UniProtKB-KW"/>
</dbReference>
<dbReference type="GO" id="GO:0008955">
    <property type="term" value="F:peptidoglycan glycosyltransferase activity"/>
    <property type="evidence" value="ECO:0007669"/>
    <property type="project" value="UniProtKB-EC"/>
</dbReference>
<dbReference type="Gene3D" id="3.40.710.10">
    <property type="entry name" value="DD-peptidase/beta-lactamase superfamily"/>
    <property type="match status" value="1"/>
</dbReference>
<dbReference type="PANTHER" id="PTHR32282:SF33">
    <property type="entry name" value="PEPTIDOGLYCAN GLYCOSYLTRANSFERASE"/>
    <property type="match status" value="1"/>
</dbReference>
<evidence type="ECO:0000256" key="6">
    <source>
        <dbReference type="ARBA" id="ARBA00022679"/>
    </source>
</evidence>
<reference evidence="18 19" key="1">
    <citation type="journal article" date="2015" name="Genome Announc.">
        <title>Complete Genome Sequencing of Protease-Producing Novel Arthrobacter sp. Strain IHBB 11108 Using PacBio Single-Molecule Real-Time Sequencing Technology.</title>
        <authorList>
            <person name="Kiran S."/>
            <person name="Swarnkar M.K."/>
            <person name="Pal M."/>
            <person name="Thakur R."/>
            <person name="Tewari R."/>
            <person name="Singh A.K."/>
            <person name="Gulati A."/>
        </authorList>
    </citation>
    <scope>NUCLEOTIDE SEQUENCE [LARGE SCALE GENOMIC DNA]</scope>
    <source>
        <strain evidence="18 19">IHBB 11108</strain>
    </source>
</reference>
<dbReference type="InterPro" id="IPR001264">
    <property type="entry name" value="Glyco_trans_51"/>
</dbReference>
<dbReference type="GO" id="GO:0009002">
    <property type="term" value="F:serine-type D-Ala-D-Ala carboxypeptidase activity"/>
    <property type="evidence" value="ECO:0007669"/>
    <property type="project" value="UniProtKB-EC"/>
</dbReference>
<evidence type="ECO:0000259" key="16">
    <source>
        <dbReference type="Pfam" id="PF00905"/>
    </source>
</evidence>
<gene>
    <name evidence="18" type="ORF">UM93_11370</name>
</gene>
<evidence type="ECO:0000256" key="4">
    <source>
        <dbReference type="ARBA" id="ARBA00022670"/>
    </source>
</evidence>
<dbReference type="GO" id="GO:0030288">
    <property type="term" value="C:outer membrane-bounded periplasmic space"/>
    <property type="evidence" value="ECO:0007669"/>
    <property type="project" value="TreeGrafter"/>
</dbReference>
<dbReference type="SUPFAM" id="SSF56601">
    <property type="entry name" value="beta-lactamase/transpeptidase-like"/>
    <property type="match status" value="1"/>
</dbReference>
<dbReference type="GO" id="GO:0008360">
    <property type="term" value="P:regulation of cell shape"/>
    <property type="evidence" value="ECO:0007669"/>
    <property type="project" value="UniProtKB-KW"/>
</dbReference>
<comment type="similarity">
    <text evidence="1">In the C-terminal section; belongs to the transpeptidase family.</text>
</comment>
<feature type="region of interest" description="Disordered" evidence="14">
    <location>
        <begin position="701"/>
        <end position="762"/>
    </location>
</feature>
<dbReference type="Gene3D" id="1.10.3810.10">
    <property type="entry name" value="Biosynthetic peptidoglycan transglycosylase-like"/>
    <property type="match status" value="1"/>
</dbReference>
<feature type="compositionally biased region" description="Low complexity" evidence="14">
    <location>
        <begin position="742"/>
        <end position="756"/>
    </location>
</feature>
<proteinExistence type="inferred from homology"/>
<keyword evidence="15" id="KW-0812">Transmembrane</keyword>
<protein>
    <submittedName>
        <fullName evidence="18">Glycosyl transferase</fullName>
    </submittedName>
</protein>
<dbReference type="InterPro" id="IPR012338">
    <property type="entry name" value="Beta-lactam/transpept-like"/>
</dbReference>
<feature type="transmembrane region" description="Helical" evidence="15">
    <location>
        <begin position="21"/>
        <end position="42"/>
    </location>
</feature>
<dbReference type="EMBL" id="CP011005">
    <property type="protein sequence ID" value="AJT41961.1"/>
    <property type="molecule type" value="Genomic_DNA"/>
</dbReference>
<dbReference type="STRING" id="1618207.UM93_11370"/>
<keyword evidence="15" id="KW-1133">Transmembrane helix</keyword>
<keyword evidence="4" id="KW-0645">Protease</keyword>
<dbReference type="AlphaFoldDB" id="A0A0D4C0R7"/>
<dbReference type="PANTHER" id="PTHR32282">
    <property type="entry name" value="BINDING PROTEIN TRANSPEPTIDASE, PUTATIVE-RELATED"/>
    <property type="match status" value="1"/>
</dbReference>
<keyword evidence="8" id="KW-0133">Cell shape</keyword>
<name>A0A0D4C0R7_9MICC</name>
<dbReference type="HOGENOM" id="CLU_006354_2_6_11"/>
<sequence>MAVRKNPIINTATTLGKLVGFLAVSVLCGVLVAGLMVPAVALTGSAASTSIDAFDKLPGELTSADAAVATKILASDGSLIANLYTQNRQPVGFDQMSPFIKNAVVAIEDSRFYEHGGVDATGIMRALVSTVQGGRQGASTITQQYVNNKIIQGLEAQNKGDLAKIGAAKTVADKLREMKLAIALEKQQSKDQILAGYLNIVNFANGAYGIQAAAQRYFSVDASKLTLVQAATLAGVVNSPSFYDPIAHPDNAKDRRNDVLDKMLAQKMINKKDHDAAVAAPVTLKPKVQPQGCATAAVAPFFCEYVKNLILGDATFGKTVDDRAQALYQGGLTIKTTLDPKAQKIAQDQQNNTTGPNDNRGSAMVSIEPGTGKVLTMAQNFKMSAVAAVGQTSYNFSVGKFDADHNPLGGLGTMGVGSTMKPFTFASWLDDGRSMNTVLNGAKRVYGTDTVWRNSCGTTTGYFDSSLPGSDDLQNDDPNHYYSMSVLNGLVGSINTITFASASQLDFCKIKQMTTEAGIIDGVTGKPLTFDTASKLLGSDSIDPLTMANAFATFANKGVYCKPIAINSITDSQGKQLQVPQSECKQTMKPEVAAGVMYALQRVLSDKARGSGALIQPNVNQDSYNLGAKTGTTNFGVDTWVVGTTSGLATASWFGSPTGEIDKPFHNQNVTINGRPYAQIDGANIAGTAFSNFMNEVAPSYKHEDFPQPPSSMLEEPYVAPPVTQTPNRNNPTSSSKATPPATNGNANTKGNNGNGDSKKKP</sequence>
<evidence type="ECO:0000256" key="7">
    <source>
        <dbReference type="ARBA" id="ARBA00022801"/>
    </source>
</evidence>
<evidence type="ECO:0000256" key="8">
    <source>
        <dbReference type="ARBA" id="ARBA00022960"/>
    </source>
</evidence>
<evidence type="ECO:0000256" key="1">
    <source>
        <dbReference type="ARBA" id="ARBA00007090"/>
    </source>
</evidence>
<feature type="compositionally biased region" description="Polar residues" evidence="14">
    <location>
        <begin position="723"/>
        <end position="738"/>
    </location>
</feature>
<accession>A0A0D4C0R7</accession>
<keyword evidence="10" id="KW-0511">Multifunctional enzyme</keyword>
<keyword evidence="11" id="KW-0961">Cell wall biogenesis/degradation</keyword>
<keyword evidence="5" id="KW-0328">Glycosyltransferase</keyword>
<evidence type="ECO:0000259" key="17">
    <source>
        <dbReference type="Pfam" id="PF00912"/>
    </source>
</evidence>
<dbReference type="GO" id="GO:0071555">
    <property type="term" value="P:cell wall organization"/>
    <property type="evidence" value="ECO:0007669"/>
    <property type="project" value="UniProtKB-KW"/>
</dbReference>
<organism evidence="18 19">
    <name type="scientific">Psychromicrobium lacuslunae</name>
    <dbReference type="NCBI Taxonomy" id="1618207"/>
    <lineage>
        <taxon>Bacteria</taxon>
        <taxon>Bacillati</taxon>
        <taxon>Actinomycetota</taxon>
        <taxon>Actinomycetes</taxon>
        <taxon>Micrococcales</taxon>
        <taxon>Micrococcaceae</taxon>
        <taxon>Psychromicrobium</taxon>
    </lineage>
</organism>